<dbReference type="RefSeq" id="WP_171012011.1">
    <property type="nucleotide sequence ID" value="NZ_CBCRUQ010000014.1"/>
</dbReference>
<sequence length="52" mass="6056">MGYKTDCYLVKKEYVLNKKKIEEAFNLILSMQDKTTADNKNLISEKAKKDRG</sequence>
<proteinExistence type="predicted"/>
<gene>
    <name evidence="1" type="ORF">NCTC503_01501</name>
</gene>
<evidence type="ECO:0000313" key="1">
    <source>
        <dbReference type="EMBL" id="VTQ89919.1"/>
    </source>
</evidence>
<dbReference type="Proteomes" id="UP000308489">
    <property type="component" value="Chromosome 1"/>
</dbReference>
<dbReference type="AlphaFoldDB" id="A0A4U9RE24"/>
<reference evidence="1 2" key="1">
    <citation type="submission" date="2019-05" db="EMBL/GenBank/DDBJ databases">
        <authorList>
            <consortium name="Pathogen Informatics"/>
        </authorList>
    </citation>
    <scope>NUCLEOTIDE SEQUENCE [LARGE SCALE GENOMIC DNA]</scope>
    <source>
        <strain evidence="1 2">NCTC503</strain>
    </source>
</reference>
<dbReference type="KEGG" id="hhw:NCTC503_01501"/>
<keyword evidence="2" id="KW-1185">Reference proteome</keyword>
<organism evidence="1 2">
    <name type="scientific">Hathewaya histolytica</name>
    <name type="common">Clostridium histolyticum</name>
    <dbReference type="NCBI Taxonomy" id="1498"/>
    <lineage>
        <taxon>Bacteria</taxon>
        <taxon>Bacillati</taxon>
        <taxon>Bacillota</taxon>
        <taxon>Clostridia</taxon>
        <taxon>Eubacteriales</taxon>
        <taxon>Clostridiaceae</taxon>
        <taxon>Hathewaya</taxon>
    </lineage>
</organism>
<name>A0A4U9RE24_HATHI</name>
<protein>
    <submittedName>
        <fullName evidence="1">Uncharacterized protein</fullName>
    </submittedName>
</protein>
<accession>A0A4U9RE24</accession>
<evidence type="ECO:0000313" key="2">
    <source>
        <dbReference type="Proteomes" id="UP000308489"/>
    </source>
</evidence>
<dbReference type="EMBL" id="LR590481">
    <property type="protein sequence ID" value="VTQ89919.1"/>
    <property type="molecule type" value="Genomic_DNA"/>
</dbReference>